<evidence type="ECO:0000313" key="4">
    <source>
        <dbReference type="Proteomes" id="UP000509327"/>
    </source>
</evidence>
<dbReference type="RefSeq" id="WP_110899714.1">
    <property type="nucleotide sequence ID" value="NZ_CP054614.1"/>
</dbReference>
<name>A0A2V4VT92_PAEBA</name>
<sequence>MNKQEVLAKYGKKFAAPPKVGGVLEGIHYATDGAAYVTNRHVALIVRDVHQLEHPIILHAKTEMPIEGAYPDMSQIIPTFFSKEIKVYEDIKNVLVRVAAADGVATSINKKVPVAQIEAENGTVRLLVNSSRHHIEFSTVLGNTPDALQMGINTEHLLLALSVFADSMADQVYVRSNGGMGRMMITDKQGIEVLILPHPSTGEGNAPNNE</sequence>
<accession>A0A2V4VT92</accession>
<dbReference type="AlphaFoldDB" id="A0A2V4VT92"/>
<dbReference type="EMBL" id="QJSW01000042">
    <property type="protein sequence ID" value="PYE42125.1"/>
    <property type="molecule type" value="Genomic_DNA"/>
</dbReference>
<evidence type="ECO:0000313" key="2">
    <source>
        <dbReference type="EMBL" id="QKS57201.1"/>
    </source>
</evidence>
<reference evidence="1 3" key="1">
    <citation type="submission" date="2018-06" db="EMBL/GenBank/DDBJ databases">
        <title>Genomic Encyclopedia of Type Strains, Phase III (KMG-III): the genomes of soil and plant-associated and newly described type strains.</title>
        <authorList>
            <person name="Whitman W."/>
        </authorList>
    </citation>
    <scope>NUCLEOTIDE SEQUENCE [LARGE SCALE GENOMIC DNA]</scope>
    <source>
        <strain evidence="1 3">CECT 7022</strain>
    </source>
</reference>
<evidence type="ECO:0000313" key="1">
    <source>
        <dbReference type="EMBL" id="PYE42125.1"/>
    </source>
</evidence>
<dbReference type="Proteomes" id="UP000247790">
    <property type="component" value="Unassembled WGS sequence"/>
</dbReference>
<organism evidence="1 3">
    <name type="scientific">Paenibacillus barcinonensis</name>
    <dbReference type="NCBI Taxonomy" id="198119"/>
    <lineage>
        <taxon>Bacteria</taxon>
        <taxon>Bacillati</taxon>
        <taxon>Bacillota</taxon>
        <taxon>Bacilli</taxon>
        <taxon>Bacillales</taxon>
        <taxon>Paenibacillaceae</taxon>
        <taxon>Paenibacillus</taxon>
    </lineage>
</organism>
<evidence type="ECO:0000313" key="3">
    <source>
        <dbReference type="Proteomes" id="UP000247790"/>
    </source>
</evidence>
<keyword evidence="4" id="KW-1185">Reference proteome</keyword>
<reference evidence="2 4" key="2">
    <citation type="submission" date="2020-06" db="EMBL/GenBank/DDBJ databases">
        <title>Complete genome of Paenibacillus barcinonensis KACC11450.</title>
        <authorList>
            <person name="Kim M."/>
            <person name="Park Y.-J."/>
            <person name="Shin J.-H."/>
        </authorList>
    </citation>
    <scope>NUCLEOTIDE SEQUENCE [LARGE SCALE GENOMIC DNA]</scope>
    <source>
        <strain evidence="2 4">KACC11450</strain>
    </source>
</reference>
<protein>
    <recommendedName>
        <fullName evidence="5">DNA polymerase III beta subunit-like protein</fullName>
    </recommendedName>
</protein>
<dbReference type="OrthoDB" id="2932491at2"/>
<dbReference type="Proteomes" id="UP000509327">
    <property type="component" value="Chromosome"/>
</dbReference>
<dbReference type="EMBL" id="CP054614">
    <property type="protein sequence ID" value="QKS57201.1"/>
    <property type="molecule type" value="Genomic_DNA"/>
</dbReference>
<evidence type="ECO:0008006" key="5">
    <source>
        <dbReference type="Google" id="ProtNLM"/>
    </source>
</evidence>
<dbReference type="Gene3D" id="3.70.10.10">
    <property type="match status" value="1"/>
</dbReference>
<proteinExistence type="predicted"/>
<gene>
    <name evidence="1" type="ORF">DFQ00_14222</name>
    <name evidence="2" type="ORF">HUB98_13330</name>
</gene>